<dbReference type="EnsemblMetazoa" id="MESCA004819-RA">
    <property type="protein sequence ID" value="MESCA004819-PA"/>
    <property type="gene ID" value="MESCA004819"/>
</dbReference>
<dbReference type="EMBL" id="CAQQ02007259">
    <property type="status" value="NOT_ANNOTATED_CDS"/>
    <property type="molecule type" value="Genomic_DNA"/>
</dbReference>
<dbReference type="Proteomes" id="UP000015102">
    <property type="component" value="Unassembled WGS sequence"/>
</dbReference>
<dbReference type="EMBL" id="CAQQ02007264">
    <property type="status" value="NOT_ANNOTATED_CDS"/>
    <property type="molecule type" value="Genomic_DNA"/>
</dbReference>
<dbReference type="EMBL" id="CAQQ02007261">
    <property type="status" value="NOT_ANNOTATED_CDS"/>
    <property type="molecule type" value="Genomic_DNA"/>
</dbReference>
<dbReference type="AlphaFoldDB" id="T1GMP1"/>
<dbReference type="HOGENOM" id="CLU_3377601_0_0_1"/>
<sequence length="34" mass="4061">MRSISRSVSWRKEDELSSRKRRSGKSPIILRLMN</sequence>
<dbReference type="EMBL" id="CAQQ02007262">
    <property type="status" value="NOT_ANNOTATED_CDS"/>
    <property type="molecule type" value="Genomic_DNA"/>
</dbReference>
<protein>
    <submittedName>
        <fullName evidence="2">Uncharacterized protein</fullName>
    </submittedName>
</protein>
<keyword evidence="3" id="KW-1185">Reference proteome</keyword>
<reference evidence="3" key="1">
    <citation type="submission" date="2013-02" db="EMBL/GenBank/DDBJ databases">
        <authorList>
            <person name="Hughes D."/>
        </authorList>
    </citation>
    <scope>NUCLEOTIDE SEQUENCE</scope>
    <source>
        <strain>Durham</strain>
        <strain evidence="3">NC isolate 2 -- Noor lab</strain>
    </source>
</reference>
<evidence type="ECO:0000313" key="3">
    <source>
        <dbReference type="Proteomes" id="UP000015102"/>
    </source>
</evidence>
<accession>T1GMP1</accession>
<organism evidence="2 3">
    <name type="scientific">Megaselia scalaris</name>
    <name type="common">Humpbacked fly</name>
    <name type="synonym">Phora scalaris</name>
    <dbReference type="NCBI Taxonomy" id="36166"/>
    <lineage>
        <taxon>Eukaryota</taxon>
        <taxon>Metazoa</taxon>
        <taxon>Ecdysozoa</taxon>
        <taxon>Arthropoda</taxon>
        <taxon>Hexapoda</taxon>
        <taxon>Insecta</taxon>
        <taxon>Pterygota</taxon>
        <taxon>Neoptera</taxon>
        <taxon>Endopterygota</taxon>
        <taxon>Diptera</taxon>
        <taxon>Brachycera</taxon>
        <taxon>Muscomorpha</taxon>
        <taxon>Platypezoidea</taxon>
        <taxon>Phoridae</taxon>
        <taxon>Megaseliini</taxon>
        <taxon>Megaselia</taxon>
    </lineage>
</organism>
<evidence type="ECO:0000256" key="1">
    <source>
        <dbReference type="SAM" id="MobiDB-lite"/>
    </source>
</evidence>
<feature type="region of interest" description="Disordered" evidence="1">
    <location>
        <begin position="14"/>
        <end position="34"/>
    </location>
</feature>
<evidence type="ECO:0000313" key="2">
    <source>
        <dbReference type="EnsemblMetazoa" id="MESCA004819-PA"/>
    </source>
</evidence>
<name>T1GMP1_MEGSC</name>
<proteinExistence type="predicted"/>
<reference evidence="2" key="2">
    <citation type="submission" date="2015-06" db="UniProtKB">
        <authorList>
            <consortium name="EnsemblMetazoa"/>
        </authorList>
    </citation>
    <scope>IDENTIFICATION</scope>
</reference>
<dbReference type="EMBL" id="CAQQ02007260">
    <property type="status" value="NOT_ANNOTATED_CDS"/>
    <property type="molecule type" value="Genomic_DNA"/>
</dbReference>
<dbReference type="EMBL" id="CAQQ02007263">
    <property type="status" value="NOT_ANNOTATED_CDS"/>
    <property type="molecule type" value="Genomic_DNA"/>
</dbReference>